<evidence type="ECO:0000256" key="1">
    <source>
        <dbReference type="ARBA" id="ARBA00004606"/>
    </source>
</evidence>
<dbReference type="WBParaSite" id="SSLN_0000575501-mRNA-1">
    <property type="protein sequence ID" value="SSLN_0000575501-mRNA-1"/>
    <property type="gene ID" value="SSLN_0000575501"/>
</dbReference>
<dbReference type="EC" id="2.4.1.122" evidence="4"/>
<dbReference type="Gene3D" id="3.90.550.50">
    <property type="match status" value="1"/>
</dbReference>
<reference evidence="13" key="1">
    <citation type="submission" date="2016-06" db="UniProtKB">
        <authorList>
            <consortium name="WormBaseParasite"/>
        </authorList>
    </citation>
    <scope>IDENTIFICATION</scope>
</reference>
<evidence type="ECO:0000256" key="5">
    <source>
        <dbReference type="ARBA" id="ARBA00022676"/>
    </source>
</evidence>
<keyword evidence="10" id="KW-1133">Transmembrane helix</keyword>
<dbReference type="UniPathway" id="UPA00378"/>
<accession>A0A183SMX8</accession>
<evidence type="ECO:0000256" key="11">
    <source>
        <dbReference type="ARBA" id="ARBA00023136"/>
    </source>
</evidence>
<evidence type="ECO:0000259" key="12">
    <source>
        <dbReference type="Pfam" id="PF02434"/>
    </source>
</evidence>
<keyword evidence="8" id="KW-0547">Nucleotide-binding</keyword>
<comment type="similarity">
    <text evidence="3">Belongs to the glycosyltransferase 31 family. Beta3-Gal-T subfamily.</text>
</comment>
<feature type="domain" description="Fringe-like glycosyltransferase" evidence="12">
    <location>
        <begin position="21"/>
        <end position="196"/>
    </location>
</feature>
<evidence type="ECO:0000256" key="2">
    <source>
        <dbReference type="ARBA" id="ARBA00004922"/>
    </source>
</evidence>
<keyword evidence="6" id="KW-0808">Transferase</keyword>
<evidence type="ECO:0000256" key="9">
    <source>
        <dbReference type="ARBA" id="ARBA00022968"/>
    </source>
</evidence>
<dbReference type="InterPro" id="IPR026050">
    <property type="entry name" value="C1GALT1/C1GALT1_chp1"/>
</dbReference>
<dbReference type="Pfam" id="PF02434">
    <property type="entry name" value="Fringe"/>
    <property type="match status" value="1"/>
</dbReference>
<dbReference type="GO" id="GO:0000166">
    <property type="term" value="F:nucleotide binding"/>
    <property type="evidence" value="ECO:0007669"/>
    <property type="project" value="UniProtKB-KW"/>
</dbReference>
<organism evidence="13">
    <name type="scientific">Schistocephalus solidus</name>
    <name type="common">Tapeworm</name>
    <dbReference type="NCBI Taxonomy" id="70667"/>
    <lineage>
        <taxon>Eukaryota</taxon>
        <taxon>Metazoa</taxon>
        <taxon>Spiralia</taxon>
        <taxon>Lophotrochozoa</taxon>
        <taxon>Platyhelminthes</taxon>
        <taxon>Cestoda</taxon>
        <taxon>Eucestoda</taxon>
        <taxon>Diphyllobothriidea</taxon>
        <taxon>Diphyllobothriidae</taxon>
        <taxon>Schistocephalus</taxon>
    </lineage>
</organism>
<evidence type="ECO:0000256" key="8">
    <source>
        <dbReference type="ARBA" id="ARBA00022741"/>
    </source>
</evidence>
<name>A0A183SMX8_SCHSO</name>
<dbReference type="AlphaFoldDB" id="A0A183SMX8"/>
<dbReference type="GO" id="GO:0016020">
    <property type="term" value="C:membrane"/>
    <property type="evidence" value="ECO:0007669"/>
    <property type="project" value="UniProtKB-SubCell"/>
</dbReference>
<keyword evidence="9" id="KW-0735">Signal-anchor</keyword>
<evidence type="ECO:0000256" key="3">
    <source>
        <dbReference type="ARBA" id="ARBA00006462"/>
    </source>
</evidence>
<proteinExistence type="inferred from homology"/>
<evidence type="ECO:0000256" key="6">
    <source>
        <dbReference type="ARBA" id="ARBA00022679"/>
    </source>
</evidence>
<comment type="subcellular location">
    <subcellularLocation>
        <location evidence="1">Membrane</location>
        <topology evidence="1">Single-pass type II membrane protein</topology>
    </subcellularLocation>
</comment>
<comment type="pathway">
    <text evidence="2">Protein modification; protein glycosylation.</text>
</comment>
<keyword evidence="5" id="KW-0328">Glycosyltransferase</keyword>
<evidence type="ECO:0000256" key="4">
    <source>
        <dbReference type="ARBA" id="ARBA00012557"/>
    </source>
</evidence>
<evidence type="ECO:0000256" key="10">
    <source>
        <dbReference type="ARBA" id="ARBA00022989"/>
    </source>
</evidence>
<protein>
    <recommendedName>
        <fullName evidence="4">N-acetylgalactosaminide beta-1,3-galactosyltransferase</fullName>
        <ecNumber evidence="4">2.4.1.122</ecNumber>
    </recommendedName>
</protein>
<evidence type="ECO:0000256" key="7">
    <source>
        <dbReference type="ARBA" id="ARBA00022692"/>
    </source>
</evidence>
<sequence>LAEELATKVRIYGFILTTPATKQMKAVHVKATWASRFDKFVFISSEDDPSFPTLKAVEFESRKHLWLKTRFGVINAYRNHLNDFDFFMKADDDTYVIVENLRLLLSTKDPDLPMLLGRRFQKYVAQGYASGGAGYVLSRAGLKAIAEGMLRNATGCEPSLKSEDYLMGLCAQKVGVKLIDTLDEYGRETFHPFRPVTMVNENWLRRVKWFPRFNAHPIVSGVNCCSDHSISFHYMRPADMYMVENLVYHLYPYGIARDLETYRNAMENRSRRGGTS</sequence>
<keyword evidence="7" id="KW-0812">Transmembrane</keyword>
<dbReference type="PANTHER" id="PTHR23033:SF14">
    <property type="entry name" value="GLYCOPROTEIN-N-ACETYLGALACTOSAMINE 3-BETA-GALACTOSYLTRANSFERASE 1-RELATED"/>
    <property type="match status" value="1"/>
</dbReference>
<dbReference type="PANTHER" id="PTHR23033">
    <property type="entry name" value="BETA1,3-GALACTOSYLTRANSFERASE"/>
    <property type="match status" value="1"/>
</dbReference>
<dbReference type="InterPro" id="IPR003378">
    <property type="entry name" value="Fringe-like_glycosylTrfase"/>
</dbReference>
<keyword evidence="11" id="KW-0472">Membrane</keyword>
<dbReference type="GO" id="GO:0016263">
    <property type="term" value="F:glycoprotein-N-acetylgalactosamine 3-beta-galactosyltransferase activity"/>
    <property type="evidence" value="ECO:0007669"/>
    <property type="project" value="UniProtKB-EC"/>
</dbReference>
<evidence type="ECO:0000313" key="13">
    <source>
        <dbReference type="WBParaSite" id="SSLN_0000575501-mRNA-1"/>
    </source>
</evidence>